<dbReference type="GO" id="GO:0033214">
    <property type="term" value="P:siderophore-iron import into cell"/>
    <property type="evidence" value="ECO:0007669"/>
    <property type="project" value="TreeGrafter"/>
</dbReference>
<comment type="similarity">
    <text evidence="2">Belongs to the binding-protein-dependent transport system permease family. FecCD subfamily.</text>
</comment>
<evidence type="ECO:0000256" key="7">
    <source>
        <dbReference type="ARBA" id="ARBA00023136"/>
    </source>
</evidence>
<dbReference type="HOGENOM" id="CLU_013016_0_1_9"/>
<evidence type="ECO:0000256" key="6">
    <source>
        <dbReference type="ARBA" id="ARBA00022989"/>
    </source>
</evidence>
<dbReference type="PANTHER" id="PTHR30472">
    <property type="entry name" value="FERRIC ENTEROBACTIN TRANSPORT SYSTEM PERMEASE PROTEIN"/>
    <property type="match status" value="1"/>
</dbReference>
<feature type="transmembrane region" description="Helical" evidence="8">
    <location>
        <begin position="73"/>
        <end position="94"/>
    </location>
</feature>
<dbReference type="GO" id="GO:0022857">
    <property type="term" value="F:transmembrane transporter activity"/>
    <property type="evidence" value="ECO:0007669"/>
    <property type="project" value="InterPro"/>
</dbReference>
<gene>
    <name evidence="9" type="ORF">BN587_01488</name>
</gene>
<feature type="transmembrane region" description="Helical" evidence="8">
    <location>
        <begin position="204"/>
        <end position="224"/>
    </location>
</feature>
<keyword evidence="5 8" id="KW-0812">Transmembrane</keyword>
<protein>
    <submittedName>
        <fullName evidence="9">Putative iron compound ABC transporter permease protein</fullName>
    </submittedName>
</protein>
<evidence type="ECO:0000256" key="2">
    <source>
        <dbReference type="ARBA" id="ARBA00007935"/>
    </source>
</evidence>
<accession>R6XT72</accession>
<dbReference type="GO" id="GO:0005886">
    <property type="term" value="C:plasma membrane"/>
    <property type="evidence" value="ECO:0007669"/>
    <property type="project" value="UniProtKB-SubCell"/>
</dbReference>
<sequence length="350" mass="37669">MKKMQFFLTLFVLTLVLCCSFIYSLSIGVVNISYIDIINILYYNMIDIQSQAGQNLLQSVNASVIFDLRLPRIIMAVLSGGALALGGVVMQALIRNPLADPYILGVSSGAAMGATASIILGMFSSFGLYGVSIGAFCGALLVTFTVFAITYTTGGVQNNTKLILAGTALNAICSASTSLLVYLAKDVDGIRDATFWIMGSMGKVTWDYLPFVAVAFSVLAFFFIYKFRILNASLLGEDMALILGVSLEKSRMFFLTAVAILVSMVVAATGIIGFVGLVIPHIVRIICGNNHLKLLPYSILGGAIYMLWCDVLARSLLIKTELPIGILTAFVGGPFFLYLMCSKKYGFGDK</sequence>
<feature type="transmembrane region" description="Helical" evidence="8">
    <location>
        <begin position="253"/>
        <end position="282"/>
    </location>
</feature>
<comment type="subcellular location">
    <subcellularLocation>
        <location evidence="1">Cell membrane</location>
        <topology evidence="1">Multi-pass membrane protein</topology>
    </subcellularLocation>
</comment>
<feature type="transmembrane region" description="Helical" evidence="8">
    <location>
        <begin position="294"/>
        <end position="316"/>
    </location>
</feature>
<dbReference type="CDD" id="cd06550">
    <property type="entry name" value="TM_ABC_iron-siderophores_like"/>
    <property type="match status" value="1"/>
</dbReference>
<keyword evidence="3" id="KW-0813">Transport</keyword>
<keyword evidence="4" id="KW-1003">Cell membrane</keyword>
<comment type="caution">
    <text evidence="9">The sequence shown here is derived from an EMBL/GenBank/DDBJ whole genome shotgun (WGS) entry which is preliminary data.</text>
</comment>
<feature type="transmembrane region" description="Helical" evidence="8">
    <location>
        <begin position="162"/>
        <end position="184"/>
    </location>
</feature>
<organism evidence="9">
    <name type="scientific">Phascolarctobacterium succinatutens CAG:287</name>
    <dbReference type="NCBI Taxonomy" id="1263101"/>
    <lineage>
        <taxon>Bacteria</taxon>
        <taxon>Bacillati</taxon>
        <taxon>Bacillota</taxon>
        <taxon>Negativicutes</taxon>
        <taxon>Acidaminococcales</taxon>
        <taxon>Acidaminococcaceae</taxon>
        <taxon>Phascolarctobacterium</taxon>
    </lineage>
</organism>
<feature type="transmembrane region" description="Helical" evidence="8">
    <location>
        <begin position="101"/>
        <end position="123"/>
    </location>
</feature>
<evidence type="ECO:0000256" key="1">
    <source>
        <dbReference type="ARBA" id="ARBA00004651"/>
    </source>
</evidence>
<dbReference type="AlphaFoldDB" id="R6XT72"/>
<dbReference type="RefSeq" id="WP_021720535.1">
    <property type="nucleotide sequence ID" value="NZ_FR892804.1"/>
</dbReference>
<dbReference type="Gene3D" id="1.10.3470.10">
    <property type="entry name" value="ABC transporter involved in vitamin B12 uptake, BtuC"/>
    <property type="match status" value="1"/>
</dbReference>
<evidence type="ECO:0000256" key="4">
    <source>
        <dbReference type="ARBA" id="ARBA00022475"/>
    </source>
</evidence>
<evidence type="ECO:0000256" key="5">
    <source>
        <dbReference type="ARBA" id="ARBA00022692"/>
    </source>
</evidence>
<dbReference type="Pfam" id="PF01032">
    <property type="entry name" value="FecCD"/>
    <property type="match status" value="1"/>
</dbReference>
<keyword evidence="7 8" id="KW-0472">Membrane</keyword>
<dbReference type="InterPro" id="IPR000522">
    <property type="entry name" value="ABC_transptr_permease_BtuC"/>
</dbReference>
<evidence type="ECO:0000256" key="8">
    <source>
        <dbReference type="SAM" id="Phobius"/>
    </source>
</evidence>
<reference evidence="9" key="1">
    <citation type="submission" date="2012-11" db="EMBL/GenBank/DDBJ databases">
        <title>Dependencies among metagenomic species, viruses, plasmids and units of genetic variation.</title>
        <authorList>
            <person name="Nielsen H.B."/>
            <person name="Almeida M."/>
            <person name="Juncker A.S."/>
            <person name="Rasmussen S."/>
            <person name="Li J."/>
            <person name="Sunagawa S."/>
            <person name="Plichta D."/>
            <person name="Gautier L."/>
            <person name="Le Chatelier E."/>
            <person name="Peletier E."/>
            <person name="Bonde I."/>
            <person name="Nielsen T."/>
            <person name="Manichanh C."/>
            <person name="Arumugam M."/>
            <person name="Batto J."/>
            <person name="Santos M.B.Q.D."/>
            <person name="Blom N."/>
            <person name="Borruel N."/>
            <person name="Burgdorf K.S."/>
            <person name="Boumezbeur F."/>
            <person name="Casellas F."/>
            <person name="Dore J."/>
            <person name="Guarner F."/>
            <person name="Hansen T."/>
            <person name="Hildebrand F."/>
            <person name="Kaas R.S."/>
            <person name="Kennedy S."/>
            <person name="Kristiansen K."/>
            <person name="Kultima J.R."/>
            <person name="Leonard P."/>
            <person name="Levenez F."/>
            <person name="Lund O."/>
            <person name="Moumen B."/>
            <person name="Le Paslier D."/>
            <person name="Pons N."/>
            <person name="Pedersen O."/>
            <person name="Prifti E."/>
            <person name="Qin J."/>
            <person name="Raes J."/>
            <person name="Tap J."/>
            <person name="Tims S."/>
            <person name="Ussery D.W."/>
            <person name="Yamada T."/>
            <person name="MetaHit consortium"/>
            <person name="Renault P."/>
            <person name="Sicheritz-Ponten T."/>
            <person name="Bork P."/>
            <person name="Wang J."/>
            <person name="Brunak S."/>
            <person name="Ehrlich S.D."/>
        </authorList>
    </citation>
    <scope>NUCLEOTIDE SEQUENCE [LARGE SCALE GENOMIC DNA]</scope>
</reference>
<name>R6XT72_9FIRM</name>
<evidence type="ECO:0000313" key="9">
    <source>
        <dbReference type="EMBL" id="CDD09472.1"/>
    </source>
</evidence>
<dbReference type="InterPro" id="IPR037294">
    <property type="entry name" value="ABC_BtuC-like"/>
</dbReference>
<feature type="transmembrane region" description="Helical" evidence="8">
    <location>
        <begin position="322"/>
        <end position="341"/>
    </location>
</feature>
<dbReference type="Proteomes" id="UP000014937">
    <property type="component" value="Unassembled WGS sequence"/>
</dbReference>
<proteinExistence type="inferred from homology"/>
<keyword evidence="6 8" id="KW-1133">Transmembrane helix</keyword>
<dbReference type="SUPFAM" id="SSF81345">
    <property type="entry name" value="ABC transporter involved in vitamin B12 uptake, BtuC"/>
    <property type="match status" value="1"/>
</dbReference>
<dbReference type="EMBL" id="CBGL010000007">
    <property type="protein sequence ID" value="CDD09472.1"/>
    <property type="molecule type" value="Genomic_DNA"/>
</dbReference>
<dbReference type="FunFam" id="1.10.3470.10:FF:000001">
    <property type="entry name" value="Vitamin B12 ABC transporter permease BtuC"/>
    <property type="match status" value="1"/>
</dbReference>
<feature type="transmembrane region" description="Helical" evidence="8">
    <location>
        <begin position="129"/>
        <end position="150"/>
    </location>
</feature>
<evidence type="ECO:0000256" key="3">
    <source>
        <dbReference type="ARBA" id="ARBA00022448"/>
    </source>
</evidence>
<dbReference type="PANTHER" id="PTHR30472:SF25">
    <property type="entry name" value="ABC TRANSPORTER PERMEASE PROTEIN MJ0876-RELATED"/>
    <property type="match status" value="1"/>
</dbReference>